<keyword evidence="3" id="KW-1185">Reference proteome</keyword>
<organism evidence="2 3">
    <name type="scientific">Thelohanellus kitauei</name>
    <name type="common">Myxosporean</name>
    <dbReference type="NCBI Taxonomy" id="669202"/>
    <lineage>
        <taxon>Eukaryota</taxon>
        <taxon>Metazoa</taxon>
        <taxon>Cnidaria</taxon>
        <taxon>Myxozoa</taxon>
        <taxon>Myxosporea</taxon>
        <taxon>Bivalvulida</taxon>
        <taxon>Platysporina</taxon>
        <taxon>Myxobolidae</taxon>
        <taxon>Thelohanellus</taxon>
    </lineage>
</organism>
<name>A0A0C2MPB6_THEKT</name>
<reference evidence="2 3" key="1">
    <citation type="journal article" date="2014" name="Genome Biol. Evol.">
        <title>The genome of the myxosporean Thelohanellus kitauei shows adaptations to nutrient acquisition within its fish host.</title>
        <authorList>
            <person name="Yang Y."/>
            <person name="Xiong J."/>
            <person name="Zhou Z."/>
            <person name="Huo F."/>
            <person name="Miao W."/>
            <person name="Ran C."/>
            <person name="Liu Y."/>
            <person name="Zhang J."/>
            <person name="Feng J."/>
            <person name="Wang M."/>
            <person name="Wang M."/>
            <person name="Wang L."/>
            <person name="Yao B."/>
        </authorList>
    </citation>
    <scope>NUCLEOTIDE SEQUENCE [LARGE SCALE GENOMIC DNA]</scope>
    <source>
        <strain evidence="2">Wuqing</strain>
    </source>
</reference>
<proteinExistence type="predicted"/>
<dbReference type="Proteomes" id="UP000031668">
    <property type="component" value="Unassembled WGS sequence"/>
</dbReference>
<feature type="signal peptide" evidence="1">
    <location>
        <begin position="1"/>
        <end position="18"/>
    </location>
</feature>
<dbReference type="EMBL" id="JWZT01002608">
    <property type="protein sequence ID" value="KII69061.1"/>
    <property type="molecule type" value="Genomic_DNA"/>
</dbReference>
<evidence type="ECO:0000313" key="3">
    <source>
        <dbReference type="Proteomes" id="UP000031668"/>
    </source>
</evidence>
<feature type="chain" id="PRO_5002164468" evidence="1">
    <location>
        <begin position="19"/>
        <end position="199"/>
    </location>
</feature>
<evidence type="ECO:0000256" key="1">
    <source>
        <dbReference type="SAM" id="SignalP"/>
    </source>
</evidence>
<comment type="caution">
    <text evidence="2">The sequence shown here is derived from an EMBL/GenBank/DDBJ whole genome shotgun (WGS) entry which is preliminary data.</text>
</comment>
<accession>A0A0C2MPB6</accession>
<dbReference type="OrthoDB" id="5317514at2759"/>
<protein>
    <submittedName>
        <fullName evidence="2">Uncharacterized protein</fullName>
    </submittedName>
</protein>
<sequence length="199" mass="22720">MLASLFLLSFVWILQAVAKSLTIYTYEETYKYESSEPFSLNQPNQRDPRQHRKVLLIVRKNSTTGSKAGALEYNGNFFKCSFTVESGSCKPVVFGQLDYGRYPIIYFDEYTVPCLLQSCLNKFIDFGEIRFNDLLVSVPTSSWLGLPAVGHVEIFLNRQIFPFFLDNPIVVKGNPIPRSFFGFSVVSFIDLNEDYVDGE</sequence>
<gene>
    <name evidence="2" type="ORF">RF11_09922</name>
</gene>
<dbReference type="AlphaFoldDB" id="A0A0C2MPB6"/>
<keyword evidence="1" id="KW-0732">Signal</keyword>
<evidence type="ECO:0000313" key="2">
    <source>
        <dbReference type="EMBL" id="KII69061.1"/>
    </source>
</evidence>